<keyword evidence="4" id="KW-1185">Reference proteome</keyword>
<gene>
    <name evidence="3" type="ORF">OB955_06710</name>
    <name evidence="2" type="ORF">OB960_06930</name>
</gene>
<dbReference type="EMBL" id="JAOPKB010000002">
    <property type="protein sequence ID" value="MCU4972427.1"/>
    <property type="molecule type" value="Genomic_DNA"/>
</dbReference>
<keyword evidence="1" id="KW-1133">Transmembrane helix</keyword>
<evidence type="ECO:0000256" key="1">
    <source>
        <dbReference type="SAM" id="Phobius"/>
    </source>
</evidence>
<proteinExistence type="predicted"/>
<sequence length="72" mass="7850">MRRILESDTGFYYAVGAFTVAIFVIGLVIVGVTNPDTIGTRELIGFVVGFFLFMLVYFISISVHRLEGGDGA</sequence>
<dbReference type="RefSeq" id="WP_338002962.1">
    <property type="nucleotide sequence ID" value="NZ_JAOPKA010000003.1"/>
</dbReference>
<keyword evidence="1" id="KW-0812">Transmembrane</keyword>
<reference evidence="2 4" key="1">
    <citation type="submission" date="2022-09" db="EMBL/GenBank/DDBJ databases">
        <title>Enrichment on poylsaccharides allowed isolation of novel metabolic and taxonomic groups of Haloarchaea.</title>
        <authorList>
            <person name="Sorokin D.Y."/>
            <person name="Elcheninov A.G."/>
            <person name="Khizhniak T.V."/>
            <person name="Kolganova T.V."/>
            <person name="Kublanov I.V."/>
        </authorList>
    </citation>
    <scope>NUCLEOTIDE SEQUENCE</scope>
    <source>
        <strain evidence="3 4">AArc-m2/3/4</strain>
        <strain evidence="2">AArc-xg1-1</strain>
    </source>
</reference>
<feature type="transmembrane region" description="Helical" evidence="1">
    <location>
        <begin position="43"/>
        <end position="63"/>
    </location>
</feature>
<accession>A0AAP2YX45</accession>
<name>A0AAP2YX45_9EURY</name>
<feature type="transmembrane region" description="Helical" evidence="1">
    <location>
        <begin position="12"/>
        <end position="31"/>
    </location>
</feature>
<evidence type="ECO:0000313" key="5">
    <source>
        <dbReference type="Proteomes" id="UP001321018"/>
    </source>
</evidence>
<dbReference type="Proteomes" id="UP001320972">
    <property type="component" value="Unassembled WGS sequence"/>
</dbReference>
<keyword evidence="1" id="KW-0472">Membrane</keyword>
<comment type="caution">
    <text evidence="2">The sequence shown here is derived from an EMBL/GenBank/DDBJ whole genome shotgun (WGS) entry which is preliminary data.</text>
</comment>
<evidence type="ECO:0000313" key="4">
    <source>
        <dbReference type="Proteomes" id="UP001320972"/>
    </source>
</evidence>
<evidence type="ECO:0000313" key="2">
    <source>
        <dbReference type="EMBL" id="MCU4741131.1"/>
    </source>
</evidence>
<dbReference type="AlphaFoldDB" id="A0AAP2YX45"/>
<dbReference type="EMBL" id="JAOPKA010000003">
    <property type="protein sequence ID" value="MCU4741131.1"/>
    <property type="molecule type" value="Genomic_DNA"/>
</dbReference>
<protein>
    <submittedName>
        <fullName evidence="2">Uncharacterized protein</fullName>
    </submittedName>
</protein>
<dbReference type="Proteomes" id="UP001321018">
    <property type="component" value="Unassembled WGS sequence"/>
</dbReference>
<evidence type="ECO:0000313" key="3">
    <source>
        <dbReference type="EMBL" id="MCU4972427.1"/>
    </source>
</evidence>
<organism evidence="2 5">
    <name type="scientific">Natronoglomus mannanivorans</name>
    <dbReference type="NCBI Taxonomy" id="2979990"/>
    <lineage>
        <taxon>Archaea</taxon>
        <taxon>Methanobacteriati</taxon>
        <taxon>Methanobacteriota</taxon>
        <taxon>Stenosarchaea group</taxon>
        <taxon>Halobacteria</taxon>
        <taxon>Halobacteriales</taxon>
        <taxon>Natrialbaceae</taxon>
        <taxon>Natronoglomus</taxon>
    </lineage>
</organism>